<feature type="domain" description="ABC transmembrane type-1" evidence="10">
    <location>
        <begin position="174"/>
        <end position="456"/>
    </location>
</feature>
<evidence type="ECO:0000256" key="8">
    <source>
        <dbReference type="SAM" id="Phobius"/>
    </source>
</evidence>
<protein>
    <recommendedName>
        <fullName evidence="13">P-loop containing nucleoside triphosphate hydrolase protein</fullName>
    </recommendedName>
</protein>
<evidence type="ECO:0000313" key="11">
    <source>
        <dbReference type="EMBL" id="KAF7719283.1"/>
    </source>
</evidence>
<feature type="domain" description="ABC transmembrane type-1" evidence="10">
    <location>
        <begin position="735"/>
        <end position="916"/>
    </location>
</feature>
<dbReference type="InterPro" id="IPR003439">
    <property type="entry name" value="ABC_transporter-like_ATP-bd"/>
</dbReference>
<keyword evidence="6 8" id="KW-1133">Transmembrane helix</keyword>
<gene>
    <name evidence="11" type="ORF">PECM_007583</name>
</gene>
<dbReference type="InterPro" id="IPR011527">
    <property type="entry name" value="ABC1_TM_dom"/>
</dbReference>
<keyword evidence="4" id="KW-0547">Nucleotide-binding</keyword>
<dbReference type="PROSITE" id="PS50893">
    <property type="entry name" value="ABC_TRANSPORTER_2"/>
    <property type="match status" value="2"/>
</dbReference>
<dbReference type="SUPFAM" id="SSF90123">
    <property type="entry name" value="ABC transporter transmembrane region"/>
    <property type="match status" value="2"/>
</dbReference>
<keyword evidence="7 8" id="KW-0472">Membrane</keyword>
<evidence type="ECO:0000259" key="10">
    <source>
        <dbReference type="PROSITE" id="PS50929"/>
    </source>
</evidence>
<dbReference type="CDD" id="cd18580">
    <property type="entry name" value="ABC_6TM_ABCC_D2"/>
    <property type="match status" value="1"/>
</dbReference>
<comment type="caution">
    <text evidence="11">The sequence shown here is derived from an EMBL/GenBank/DDBJ whole genome shotgun (WGS) entry which is preliminary data.</text>
</comment>
<evidence type="ECO:0000256" key="3">
    <source>
        <dbReference type="ARBA" id="ARBA00022692"/>
    </source>
</evidence>
<feature type="transmembrane region" description="Helical" evidence="8">
    <location>
        <begin position="765"/>
        <end position="788"/>
    </location>
</feature>
<evidence type="ECO:0000256" key="4">
    <source>
        <dbReference type="ARBA" id="ARBA00022741"/>
    </source>
</evidence>
<dbReference type="PANTHER" id="PTHR24223:SF399">
    <property type="entry name" value="ABC TRANSPORTER ATNG"/>
    <property type="match status" value="1"/>
</dbReference>
<dbReference type="GO" id="GO:0005524">
    <property type="term" value="F:ATP binding"/>
    <property type="evidence" value="ECO:0007669"/>
    <property type="project" value="UniProtKB-KW"/>
</dbReference>
<dbReference type="PANTHER" id="PTHR24223">
    <property type="entry name" value="ATP-BINDING CASSETTE SUB-FAMILY C"/>
    <property type="match status" value="1"/>
</dbReference>
<feature type="domain" description="ABC transporter" evidence="9">
    <location>
        <begin position="505"/>
        <end position="743"/>
    </location>
</feature>
<proteinExistence type="predicted"/>
<dbReference type="PROSITE" id="PS50929">
    <property type="entry name" value="ABC_TM1F"/>
    <property type="match status" value="2"/>
</dbReference>
<dbReference type="SUPFAM" id="SSF52540">
    <property type="entry name" value="P-loop containing nucleoside triphosphate hydrolases"/>
    <property type="match status" value="2"/>
</dbReference>
<dbReference type="EMBL" id="WIWV01000007">
    <property type="protein sequence ID" value="KAF7719283.1"/>
    <property type="molecule type" value="Genomic_DNA"/>
</dbReference>
<evidence type="ECO:0000256" key="7">
    <source>
        <dbReference type="ARBA" id="ARBA00023136"/>
    </source>
</evidence>
<dbReference type="OrthoDB" id="6500128at2759"/>
<dbReference type="InterPro" id="IPR003593">
    <property type="entry name" value="AAA+_ATPase"/>
</dbReference>
<evidence type="ECO:0000256" key="6">
    <source>
        <dbReference type="ARBA" id="ARBA00022989"/>
    </source>
</evidence>
<dbReference type="Gene3D" id="3.40.50.300">
    <property type="entry name" value="P-loop containing nucleotide triphosphate hydrolases"/>
    <property type="match status" value="2"/>
</dbReference>
<feature type="transmembrane region" description="Helical" evidence="8">
    <location>
        <begin position="858"/>
        <end position="880"/>
    </location>
</feature>
<dbReference type="GO" id="GO:0016020">
    <property type="term" value="C:membrane"/>
    <property type="evidence" value="ECO:0007669"/>
    <property type="project" value="UniProtKB-SubCell"/>
</dbReference>
<evidence type="ECO:0000256" key="1">
    <source>
        <dbReference type="ARBA" id="ARBA00004141"/>
    </source>
</evidence>
<accession>A0A8J8W9B1</accession>
<evidence type="ECO:0008006" key="13">
    <source>
        <dbReference type="Google" id="ProtNLM"/>
    </source>
</evidence>
<dbReference type="InterPro" id="IPR036640">
    <property type="entry name" value="ABC1_TM_sf"/>
</dbReference>
<evidence type="ECO:0000313" key="12">
    <source>
        <dbReference type="Proteomes" id="UP000631181"/>
    </source>
</evidence>
<feature type="transmembrane region" description="Helical" evidence="8">
    <location>
        <begin position="392"/>
        <end position="416"/>
    </location>
</feature>
<keyword evidence="2" id="KW-0813">Transport</keyword>
<evidence type="ECO:0000256" key="5">
    <source>
        <dbReference type="ARBA" id="ARBA00022840"/>
    </source>
</evidence>
<dbReference type="GO" id="GO:0016887">
    <property type="term" value="F:ATP hydrolysis activity"/>
    <property type="evidence" value="ECO:0007669"/>
    <property type="project" value="InterPro"/>
</dbReference>
<feature type="transmembrane region" description="Helical" evidence="8">
    <location>
        <begin position="298"/>
        <end position="331"/>
    </location>
</feature>
<dbReference type="Pfam" id="PF00664">
    <property type="entry name" value="ABC_membrane"/>
    <property type="match status" value="2"/>
</dbReference>
<keyword evidence="5" id="KW-0067">ATP-binding</keyword>
<dbReference type="Gene3D" id="1.20.1560.10">
    <property type="entry name" value="ABC transporter type 1, transmembrane domain"/>
    <property type="match status" value="2"/>
</dbReference>
<dbReference type="InterPro" id="IPR044726">
    <property type="entry name" value="ABCC_6TM_D2"/>
</dbReference>
<feature type="domain" description="ABC transporter" evidence="9">
    <location>
        <begin position="926"/>
        <end position="1156"/>
    </location>
</feature>
<reference evidence="11" key="1">
    <citation type="journal article" date="2020" name="Front. Microbiol.">
        <title>Gene regulatory networks of Penicillium echinulatum 2HH and Penicillium oxalicum 114-2 inferred by a computational biology approach.</title>
        <authorList>
            <person name="Lenz A.R."/>
            <person name="Galan-Vasquez E."/>
            <person name="Balbinot E."/>
            <person name="De Abreu F.P."/>
            <person name="De Oliveira N.S."/>
            <person name="Da Rosa L.O."/>
            <person name="De Avila E Silva S."/>
            <person name="Camassola M."/>
            <person name="Dillon A.J.P."/>
            <person name="Perez-Rueda E."/>
        </authorList>
    </citation>
    <scope>NUCLEOTIDE SEQUENCE</scope>
    <source>
        <strain evidence="11">S1M29</strain>
    </source>
</reference>
<comment type="subcellular location">
    <subcellularLocation>
        <location evidence="1">Membrane</location>
        <topology evidence="1">Multi-pass membrane protein</topology>
    </subcellularLocation>
</comment>
<keyword evidence="3 8" id="KW-0812">Transmembrane</keyword>
<dbReference type="SMART" id="SM00382">
    <property type="entry name" value="AAA"/>
    <property type="match status" value="2"/>
</dbReference>
<dbReference type="InterPro" id="IPR027417">
    <property type="entry name" value="P-loop_NTPase"/>
</dbReference>
<evidence type="ECO:0000259" key="9">
    <source>
        <dbReference type="PROSITE" id="PS50893"/>
    </source>
</evidence>
<dbReference type="Pfam" id="PF00005">
    <property type="entry name" value="ABC_tran"/>
    <property type="match status" value="2"/>
</dbReference>
<feature type="transmembrane region" description="Helical" evidence="8">
    <location>
        <begin position="889"/>
        <end position="908"/>
    </location>
</feature>
<dbReference type="GO" id="GO:0140359">
    <property type="term" value="F:ABC-type transporter activity"/>
    <property type="evidence" value="ECO:0007669"/>
    <property type="project" value="InterPro"/>
</dbReference>
<name>A0A8J8W9B1_9EURO</name>
<dbReference type="InterPro" id="IPR050173">
    <property type="entry name" value="ABC_transporter_C-like"/>
</dbReference>
<keyword evidence="12" id="KW-1185">Reference proteome</keyword>
<evidence type="ECO:0000256" key="2">
    <source>
        <dbReference type="ARBA" id="ARBA00022448"/>
    </source>
</evidence>
<dbReference type="AlphaFoldDB" id="A0A8J8W9B1"/>
<sequence length="1163" mass="128390">MTLPTALVGFAISLSMPCLSHLEHTRSLRPSTIICLFMSMTLVLDIFRLRTFCLLPDNRLVTCLFASVYMSKTAILIVESIEKQQLLGPGSQSLPPEATANVFNRYLFWWTNGVLLLGLKRALTADSLPCIDDAIGAAYVPKTLTEALEKADRYRSNALIWAFAFLDKWELISGSLARLICTGLTFIQPMLIQQLLELVDGSDRTHAKTRSAALLAAYVVVYVGLAISFAAYEHRMCRFAITSRQKFAAVVLNRTMNCRQDSSDDLKIACEIHRDIERTCNAFQHIHDLPFTFMEALVAVWLLARLLGLASIASVVVIVACLITGSTLAFVSDRARDRWLKATELRLAMTSRILTVMKAIKMTGLGKHMLTDLREARLEENKASFPVRVYTVFLLTCSYVSTALTPVLGLGLYVILARLHDSGTLTSSTAFPALTLYFLLDQRIVTLIDGTDDIKAVTQSLQRLQRHTLITEHADNREIVNASFTTFGELTSSTHQQTHRTSYCAIAEGLTAGWSLDTEAALKSATFGIRTGVFTMIVGPRGCGKSTMLKALLGEMPIISGRVLTIFKNAAFCSQVPWLGYGTVRQSIVVGSAWDSDWYSTVVRACCLQADFDQLPLGDQTLLGLNTKCLSESQQKRVALARALYARESVHVFDDPLQGLDETIEREILDQVFSTSGLLKRAGQTVIMATNSGLSTYIPIKSTHVANNLKAHHLLYADSVIYLDEHGQTIQQDSLNQDLGLIDGALPETFELTLYTILSVLGESILIFIGSSFILATVVPVVLLYVFYIGKCYVRTARQLRILDSKAKADLLSRHEDLVSGSMTIRAYGWLRHYRCQSTLALDASQRVLYTLGCTQRWLSVTLDLTVAGIATLIVAVALLSTDGQGSKMLGVSLFNLVGFSGTLHVFIKQWNTLDANIGAVSRIWTYVRDTKTENSGVDAQTISPLWPSRGVIHVNSVTASWVGKSSLLSAILQVLDLNQGFIEIDGIDSSRLSREVLRSRLNTIPCDTVWLRGTWRRNTNPEGNAPDETIVAALNAVGLWSIITSQGGLDACVEENILSVGQQHLFRVARALCHPSNIILIDESPSGTDIETDAIVLDTIRTYFEGRTVLAVAYNVDNILDFDKIAFMAHGRIIEFDTPKALLSREGGAFRSMFETIRRRPL</sequence>
<organism evidence="11 12">
    <name type="scientific">Penicillium ucsense</name>
    <dbReference type="NCBI Taxonomy" id="2839758"/>
    <lineage>
        <taxon>Eukaryota</taxon>
        <taxon>Fungi</taxon>
        <taxon>Dikarya</taxon>
        <taxon>Ascomycota</taxon>
        <taxon>Pezizomycotina</taxon>
        <taxon>Eurotiomycetes</taxon>
        <taxon>Eurotiomycetidae</taxon>
        <taxon>Eurotiales</taxon>
        <taxon>Aspergillaceae</taxon>
        <taxon>Penicillium</taxon>
    </lineage>
</organism>
<feature type="transmembrane region" description="Helical" evidence="8">
    <location>
        <begin position="212"/>
        <end position="232"/>
    </location>
</feature>
<dbReference type="Proteomes" id="UP000631181">
    <property type="component" value="Unassembled WGS sequence"/>
</dbReference>